<evidence type="ECO:0000256" key="5">
    <source>
        <dbReference type="ARBA" id="ARBA00023136"/>
    </source>
</evidence>
<keyword evidence="10" id="KW-1185">Reference proteome</keyword>
<keyword evidence="2" id="KW-0813">Transport</keyword>
<evidence type="ECO:0000256" key="7">
    <source>
        <dbReference type="SAM" id="MobiDB-lite"/>
    </source>
</evidence>
<sequence>MDFFSSTMVVYLETLKFTDAQLAYASTVLISVAPFMVLFLFPMDNTGRYRNRLRLSLSFASGGLLGDAFLHLIPHSMGAHHDHHGHSDHDHHGHSNHDHHDHHHDHHDHKEHNHSHHHQTTVGLYIIAGIIIFFIIEKFVHLVKGSDHHHHHQHKQPTQSSSSPKKKDKTKQISDSKQNADAGSLSSGQSRHLVSGILNLIADFLHNFTDGLAIGATFAAGHGSQMGVITAVTILLHEIPHEIGDYAILIQSGYRRRSAILLQLVTAIGALMGTAVGLHYGTLEHATQFILPITAGGFIYIATVSVIPELLETTKSSSHGQSIKEISALLVGVAMMYFIALNE</sequence>
<proteinExistence type="inferred from homology"/>
<accession>A0ABQ8JG07</accession>
<dbReference type="Proteomes" id="UP000887458">
    <property type="component" value="Unassembled WGS sequence"/>
</dbReference>
<organism evidence="9 10">
    <name type="scientific">Dermatophagoides pteronyssinus</name>
    <name type="common">European house dust mite</name>
    <dbReference type="NCBI Taxonomy" id="6956"/>
    <lineage>
        <taxon>Eukaryota</taxon>
        <taxon>Metazoa</taxon>
        <taxon>Ecdysozoa</taxon>
        <taxon>Arthropoda</taxon>
        <taxon>Chelicerata</taxon>
        <taxon>Arachnida</taxon>
        <taxon>Acari</taxon>
        <taxon>Acariformes</taxon>
        <taxon>Sarcoptiformes</taxon>
        <taxon>Astigmata</taxon>
        <taxon>Psoroptidia</taxon>
        <taxon>Analgoidea</taxon>
        <taxon>Pyroglyphidae</taxon>
        <taxon>Dermatophagoidinae</taxon>
        <taxon>Dermatophagoides</taxon>
    </lineage>
</organism>
<evidence type="ECO:0000256" key="1">
    <source>
        <dbReference type="ARBA" id="ARBA00004141"/>
    </source>
</evidence>
<comment type="caution">
    <text evidence="9">The sequence shown here is derived from an EMBL/GenBank/DDBJ whole genome shotgun (WGS) entry which is preliminary data.</text>
</comment>
<evidence type="ECO:0000313" key="10">
    <source>
        <dbReference type="Proteomes" id="UP000887458"/>
    </source>
</evidence>
<dbReference type="Pfam" id="PF02535">
    <property type="entry name" value="Zip"/>
    <property type="match status" value="1"/>
</dbReference>
<feature type="transmembrane region" description="Helical" evidence="8">
    <location>
        <begin position="122"/>
        <end position="140"/>
    </location>
</feature>
<reference evidence="9 10" key="2">
    <citation type="journal article" date="2022" name="Mol. Biol. Evol.">
        <title>Comparative Genomics Reveals Insights into the Divergent Evolution of Astigmatic Mites and Household Pest Adaptations.</title>
        <authorList>
            <person name="Xiong Q."/>
            <person name="Wan A.T."/>
            <person name="Liu X."/>
            <person name="Fung C.S."/>
            <person name="Xiao X."/>
            <person name="Malainual N."/>
            <person name="Hou J."/>
            <person name="Wang L."/>
            <person name="Wang M."/>
            <person name="Yang K.Y."/>
            <person name="Cui Y."/>
            <person name="Leung E.L."/>
            <person name="Nong W."/>
            <person name="Shin S.K."/>
            <person name="Au S.W."/>
            <person name="Jeong K.Y."/>
            <person name="Chew F.T."/>
            <person name="Hui J.H."/>
            <person name="Leung T.F."/>
            <person name="Tungtrongchitr A."/>
            <person name="Zhong N."/>
            <person name="Liu Z."/>
            <person name="Tsui S.K."/>
        </authorList>
    </citation>
    <scope>NUCLEOTIDE SEQUENCE [LARGE SCALE GENOMIC DNA]</scope>
    <source>
        <strain evidence="9">Derp</strain>
    </source>
</reference>
<dbReference type="PANTHER" id="PTHR16950:SF25">
    <property type="entry name" value="ZINC TRANSPORTER SLC39A7"/>
    <property type="match status" value="1"/>
</dbReference>
<dbReference type="PANTHER" id="PTHR16950">
    <property type="entry name" value="ZINC TRANSPORTER SLC39A7 HISTIDINE-RICH MEMBRANE PROTEIN KE4"/>
    <property type="match status" value="1"/>
</dbReference>
<reference evidence="9 10" key="1">
    <citation type="journal article" date="2018" name="J. Allergy Clin. Immunol.">
        <title>High-quality assembly of Dermatophagoides pteronyssinus genome and transcriptome reveals a wide range of novel allergens.</title>
        <authorList>
            <person name="Liu X.Y."/>
            <person name="Yang K.Y."/>
            <person name="Wang M.Q."/>
            <person name="Kwok J.S."/>
            <person name="Zeng X."/>
            <person name="Yang Z."/>
            <person name="Xiao X.J."/>
            <person name="Lau C.P."/>
            <person name="Li Y."/>
            <person name="Huang Z.M."/>
            <person name="Ba J.G."/>
            <person name="Yim A.K."/>
            <person name="Ouyang C.Y."/>
            <person name="Ngai S.M."/>
            <person name="Chan T.F."/>
            <person name="Leung E.L."/>
            <person name="Liu L."/>
            <person name="Liu Z.G."/>
            <person name="Tsui S.K."/>
        </authorList>
    </citation>
    <scope>NUCLEOTIDE SEQUENCE [LARGE SCALE GENOMIC DNA]</scope>
    <source>
        <strain evidence="9">Derp</strain>
    </source>
</reference>
<evidence type="ECO:0000256" key="3">
    <source>
        <dbReference type="ARBA" id="ARBA00022692"/>
    </source>
</evidence>
<evidence type="ECO:0000256" key="6">
    <source>
        <dbReference type="ARBA" id="ARBA00038485"/>
    </source>
</evidence>
<comment type="similarity">
    <text evidence="6">Belongs to the ZIP transporter (TC 2.A.5) family. KE4/Catsup subfamily.</text>
</comment>
<evidence type="ECO:0000313" key="9">
    <source>
        <dbReference type="EMBL" id="KAH9421529.1"/>
    </source>
</evidence>
<dbReference type="InterPro" id="IPR003689">
    <property type="entry name" value="ZIP"/>
</dbReference>
<name>A0ABQ8JG07_DERPT</name>
<dbReference type="EMBL" id="NJHN03000040">
    <property type="protein sequence ID" value="KAH9421529.1"/>
    <property type="molecule type" value="Genomic_DNA"/>
</dbReference>
<evidence type="ECO:0000256" key="2">
    <source>
        <dbReference type="ARBA" id="ARBA00022448"/>
    </source>
</evidence>
<feature type="compositionally biased region" description="Basic residues" evidence="7">
    <location>
        <begin position="100"/>
        <end position="117"/>
    </location>
</feature>
<evidence type="ECO:0008006" key="11">
    <source>
        <dbReference type="Google" id="ProtNLM"/>
    </source>
</evidence>
<feature type="region of interest" description="Disordered" evidence="7">
    <location>
        <begin position="80"/>
        <end position="117"/>
    </location>
</feature>
<protein>
    <recommendedName>
        <fullName evidence="11">Protein catecholamines up-like</fullName>
    </recommendedName>
</protein>
<evidence type="ECO:0000256" key="8">
    <source>
        <dbReference type="SAM" id="Phobius"/>
    </source>
</evidence>
<comment type="subcellular location">
    <subcellularLocation>
        <location evidence="1">Membrane</location>
        <topology evidence="1">Multi-pass membrane protein</topology>
    </subcellularLocation>
</comment>
<keyword evidence="3 8" id="KW-0812">Transmembrane</keyword>
<feature type="region of interest" description="Disordered" evidence="7">
    <location>
        <begin position="146"/>
        <end position="188"/>
    </location>
</feature>
<evidence type="ECO:0000256" key="4">
    <source>
        <dbReference type="ARBA" id="ARBA00022989"/>
    </source>
</evidence>
<gene>
    <name evidence="9" type="ORF">DERP_012262</name>
</gene>
<feature type="transmembrane region" description="Helical" evidence="8">
    <location>
        <begin position="20"/>
        <end position="41"/>
    </location>
</feature>
<feature type="transmembrane region" description="Helical" evidence="8">
    <location>
        <begin position="260"/>
        <end position="283"/>
    </location>
</feature>
<feature type="compositionally biased region" description="Basic and acidic residues" evidence="7">
    <location>
        <begin position="85"/>
        <end position="99"/>
    </location>
</feature>
<feature type="transmembrane region" description="Helical" evidence="8">
    <location>
        <begin position="53"/>
        <end position="73"/>
    </location>
</feature>
<keyword evidence="5 8" id="KW-0472">Membrane</keyword>
<feature type="compositionally biased region" description="Polar residues" evidence="7">
    <location>
        <begin position="179"/>
        <end position="188"/>
    </location>
</feature>
<keyword evidence="4 8" id="KW-1133">Transmembrane helix</keyword>
<feature type="transmembrane region" description="Helical" evidence="8">
    <location>
        <begin position="289"/>
        <end position="311"/>
    </location>
</feature>
<feature type="transmembrane region" description="Helical" evidence="8">
    <location>
        <begin position="323"/>
        <end position="340"/>
    </location>
</feature>